<dbReference type="FunFam" id="1.10.10.10:FF:000354">
    <property type="entry name" value="COP9 signalosome complex subunit 3"/>
    <property type="match status" value="1"/>
</dbReference>
<evidence type="ECO:0000256" key="6">
    <source>
        <dbReference type="ARBA" id="ARBA00022790"/>
    </source>
</evidence>
<dbReference type="OrthoDB" id="29061at2759"/>
<dbReference type="GO" id="GO:0006511">
    <property type="term" value="P:ubiquitin-dependent protein catabolic process"/>
    <property type="evidence" value="ECO:0007669"/>
    <property type="project" value="TreeGrafter"/>
</dbReference>
<protein>
    <recommendedName>
        <fullName evidence="4">COP9 signalosome complex subunit 3</fullName>
    </recommendedName>
</protein>
<evidence type="ECO:0000259" key="9">
    <source>
        <dbReference type="PROSITE" id="PS50250"/>
    </source>
</evidence>
<dbReference type="InterPro" id="IPR000717">
    <property type="entry name" value="PCI_dom"/>
</dbReference>
<dbReference type="SMART" id="SM00088">
    <property type="entry name" value="PINT"/>
    <property type="match status" value="1"/>
</dbReference>
<dbReference type="InterPro" id="IPR055089">
    <property type="entry name" value="COP9_N"/>
</dbReference>
<dbReference type="GO" id="GO:0005737">
    <property type="term" value="C:cytoplasm"/>
    <property type="evidence" value="ECO:0007669"/>
    <property type="project" value="UniProtKB-SubCell"/>
</dbReference>
<dbReference type="GeneID" id="111118382"/>
<dbReference type="Pfam" id="PF22788">
    <property type="entry name" value="COP9_hel_rpt"/>
    <property type="match status" value="1"/>
</dbReference>
<feature type="region of interest" description="Disordered" evidence="8">
    <location>
        <begin position="401"/>
        <end position="425"/>
    </location>
</feature>
<keyword evidence="10" id="KW-1185">Reference proteome</keyword>
<dbReference type="SUPFAM" id="SSF48452">
    <property type="entry name" value="TPR-like"/>
    <property type="match status" value="1"/>
</dbReference>
<keyword evidence="6" id="KW-0736">Signalosome</keyword>
<keyword evidence="7" id="KW-0539">Nucleus</keyword>
<organism evidence="10 11">
    <name type="scientific">Crassostrea virginica</name>
    <name type="common">Eastern oyster</name>
    <dbReference type="NCBI Taxonomy" id="6565"/>
    <lineage>
        <taxon>Eukaryota</taxon>
        <taxon>Metazoa</taxon>
        <taxon>Spiralia</taxon>
        <taxon>Lophotrochozoa</taxon>
        <taxon>Mollusca</taxon>
        <taxon>Bivalvia</taxon>
        <taxon>Autobranchia</taxon>
        <taxon>Pteriomorphia</taxon>
        <taxon>Ostreida</taxon>
        <taxon>Ostreoidea</taxon>
        <taxon>Ostreidae</taxon>
        <taxon>Crassostrea</taxon>
    </lineage>
</organism>
<dbReference type="Proteomes" id="UP000694844">
    <property type="component" value="Chromosome 2"/>
</dbReference>
<name>A0A8B8CG69_CRAVI</name>
<evidence type="ECO:0000256" key="1">
    <source>
        <dbReference type="ARBA" id="ARBA00004123"/>
    </source>
</evidence>
<dbReference type="FunFam" id="1.25.40.570:FF:000008">
    <property type="entry name" value="COP9 signalosome complex subunit 3"/>
    <property type="match status" value="1"/>
</dbReference>
<evidence type="ECO:0000256" key="2">
    <source>
        <dbReference type="ARBA" id="ARBA00004496"/>
    </source>
</evidence>
<evidence type="ECO:0000256" key="5">
    <source>
        <dbReference type="ARBA" id="ARBA00022490"/>
    </source>
</evidence>
<evidence type="ECO:0000256" key="3">
    <source>
        <dbReference type="ARBA" id="ARBA00007084"/>
    </source>
</evidence>
<dbReference type="KEGG" id="cvn:111118382"/>
<dbReference type="GO" id="GO:0008180">
    <property type="term" value="C:COP9 signalosome"/>
    <property type="evidence" value="ECO:0007669"/>
    <property type="project" value="UniProtKB-KW"/>
</dbReference>
<dbReference type="RefSeq" id="XP_022313531.1">
    <property type="nucleotide sequence ID" value="XM_022457823.1"/>
</dbReference>
<reference evidence="11" key="1">
    <citation type="submission" date="2025-08" db="UniProtKB">
        <authorList>
            <consortium name="RefSeq"/>
        </authorList>
    </citation>
    <scope>IDENTIFICATION</scope>
    <source>
        <tissue evidence="11">Whole sample</tissue>
    </source>
</reference>
<dbReference type="InterPro" id="IPR016126">
    <property type="entry name" value="Secretoglobin"/>
</dbReference>
<gene>
    <name evidence="11" type="primary">LOC111118382</name>
</gene>
<dbReference type="InterPro" id="IPR011990">
    <property type="entry name" value="TPR-like_helical_dom_sf"/>
</dbReference>
<dbReference type="PROSITE" id="PS51311">
    <property type="entry name" value="SCGB"/>
    <property type="match status" value="1"/>
</dbReference>
<feature type="domain" description="PCI" evidence="9">
    <location>
        <begin position="197"/>
        <end position="365"/>
    </location>
</feature>
<accession>A0A8B8CG69</accession>
<evidence type="ECO:0000256" key="7">
    <source>
        <dbReference type="ARBA" id="ARBA00023242"/>
    </source>
</evidence>
<dbReference type="PANTHER" id="PTHR10758:SF1">
    <property type="entry name" value="COP9 SIGNALOSOME COMPLEX SUBUNIT 3"/>
    <property type="match status" value="1"/>
</dbReference>
<dbReference type="InterPro" id="IPR036390">
    <property type="entry name" value="WH_DNA-bd_sf"/>
</dbReference>
<dbReference type="Pfam" id="PF01399">
    <property type="entry name" value="PCI"/>
    <property type="match status" value="1"/>
</dbReference>
<evidence type="ECO:0000256" key="4">
    <source>
        <dbReference type="ARBA" id="ARBA00014878"/>
    </source>
</evidence>
<keyword evidence="5" id="KW-0963">Cytoplasm</keyword>
<sequence>MAAALEQYVNTVQNLSSQGNFSQLCEFIGKSAEALAKNANHLDNVLATLDIQQHSLGILGVLCVKYNLPSIPDFETLFLQTQEFINDCNGEHVRYATDSFADLCHKFAQNLVDKKQPMRGLTILVKAINKIQLFPAQLTSIHADLCRLCLLSKNMNPALQFLDRDITDISKEGGHYEAKDFLLYYYYGGMIYTALKDYEKALYMFEIAITTPSMAVSHIMLESYKKFILVALILHGKVPNLPKYISQVVSRYIKPLCQAYHDLAMTYGSNTPSDLRTTINKYQETFTRDNNMGLVKQCLTSLYKKNIQRLTKTFLTLSLADMANRVQLSSPKEAEKYVLHMIEDGEIFATINQKDGMVSFHDNPEQYKSAAMLLHLDLEMQKAIQVEEKLREMDREIAVNPQFVQKSSGSHEDDLPGSSIKGQGY</sequence>
<comment type="similarity">
    <text evidence="3">Belongs to the CSN3 family.</text>
</comment>
<dbReference type="AlphaFoldDB" id="A0A8B8CG69"/>
<dbReference type="PROSITE" id="PS50250">
    <property type="entry name" value="PCI"/>
    <property type="match status" value="1"/>
</dbReference>
<dbReference type="InterPro" id="IPR050756">
    <property type="entry name" value="CSN3"/>
</dbReference>
<evidence type="ECO:0000313" key="10">
    <source>
        <dbReference type="Proteomes" id="UP000694844"/>
    </source>
</evidence>
<evidence type="ECO:0000256" key="8">
    <source>
        <dbReference type="SAM" id="MobiDB-lite"/>
    </source>
</evidence>
<dbReference type="SUPFAM" id="SSF46785">
    <property type="entry name" value="Winged helix' DNA-binding domain"/>
    <property type="match status" value="1"/>
</dbReference>
<evidence type="ECO:0000313" key="11">
    <source>
        <dbReference type="RefSeq" id="XP_022313531.1"/>
    </source>
</evidence>
<dbReference type="PANTHER" id="PTHR10758">
    <property type="entry name" value="26S PROTEASOME NON-ATPASE REGULATORY SUBUNIT 3/COP9 SIGNALOSOME COMPLEX SUBUNIT 3"/>
    <property type="match status" value="1"/>
</dbReference>
<proteinExistence type="inferred from homology"/>
<comment type="subcellular location">
    <subcellularLocation>
        <location evidence="2">Cytoplasm</location>
    </subcellularLocation>
    <subcellularLocation>
        <location evidence="1">Nucleus</location>
    </subcellularLocation>
</comment>
<dbReference type="Gene3D" id="1.25.40.570">
    <property type="match status" value="1"/>
</dbReference>